<dbReference type="GO" id="GO:0000981">
    <property type="term" value="F:DNA-binding transcription factor activity, RNA polymerase II-specific"/>
    <property type="evidence" value="ECO:0007669"/>
    <property type="project" value="InterPro"/>
</dbReference>
<comment type="subcellular location">
    <subcellularLocation>
        <location evidence="1">Nucleus</location>
    </subcellularLocation>
</comment>
<dbReference type="InterPro" id="IPR050987">
    <property type="entry name" value="AtrR-like"/>
</dbReference>
<dbReference type="Proteomes" id="UP000000598">
    <property type="component" value="Chromosome F"/>
</dbReference>
<dbReference type="GO" id="GO:0045944">
    <property type="term" value="P:positive regulation of transcription by RNA polymerase II"/>
    <property type="evidence" value="ECO:0007669"/>
    <property type="project" value="UniProtKB-ARBA"/>
</dbReference>
<dbReference type="Gene3D" id="4.10.240.10">
    <property type="entry name" value="Zn(2)-C6 fungal-type DNA-binding domain"/>
    <property type="match status" value="1"/>
</dbReference>
<keyword evidence="5" id="KW-0539">Nucleus</keyword>
<dbReference type="PROSITE" id="PS00463">
    <property type="entry name" value="ZN2_CY6_FUNGAL_1"/>
    <property type="match status" value="1"/>
</dbReference>
<dbReference type="GO" id="GO:0008270">
    <property type="term" value="F:zinc ion binding"/>
    <property type="evidence" value="ECO:0007669"/>
    <property type="project" value="InterPro"/>
</dbReference>
<sequence>MIRSITEDAGIPAITSHAEGVTTKPAKKRVSKACDRCRRRKIKCDDLDPVSGKCSNCIKYKVPCTFHYHEEMIRRTNSKAKSRITKFSSDTTKSELHSITNNDNNDNTNSNNNQNNSTNANGSVDTDNNNSSQIDTKNDTNSENNNHNNKSTPSTSNASNAYNPGIIVNPISLKQKANSNGIQRNTMIENLSTVPMTNNNLSEAVLPNNLLSNSNDQTSTSSPSLEQNSVFVHYPNSVPVNSIYQTPLPFNNTPTNGYTSQPGHIDMIPVSIVQNSVLLPQHNQYQPQPLSQHQHPVVPPPVNHSLNQPLQQLPRQRNQQRDNTEHDRQNQQQKATTNATQNITNPQKHRDHHNDPVGNSSLEGMVTQGQLSVLDNKIDILGRKMTLLMDYCTRLDWIGRQCELFINKSEQSLKTEEAKGRNSEVHATPKRYNSCQYTESTLLWLRTKVCPEISKDEYLRPLVPVKAMVSRWYFIQMKRLVKNISDESQLLPIPDSIRCQRIMETYYSLLSAEDLNVIEPKACQKIFEKYFSSKAEEISYSEHLIVNILLSLGSLYARHSLMESNHYRKDKLDFTPEKLFQIENDCYQNSLFYYHKISLVCEGLLSVQALLLLYSYIRSCVSTEAALNIFVVAVKFARDLELCYLDNFNHLPREDFLQIRSIWLYCYLNDSNLSMTLGKPPIIDESDMSVSFGRNYFKTLKAECPISRSPDANVVDAMKDESMVVGWVKINPWYFPVILNYFRACLCKISNKITRYLFSVDVTSVMTFDEIVAKINEIKDDLITYSNNIPLYLRLDNQRTFLARIYHELAESQKIANFKLMSVLMTEINIKRETLFIILANFTRAFFDDNWDIVGGGLRPDCEELSKYFEVNKLHSFKATLKASKAIDFKDYTILLHKQHVFFDLLLVVLSASFYVINNVDSSAAFELLCMLKDLYYRVTNGTSITELHLQQNIKWLVSIFLLSFQLEMGTMHYKNKNALACTYPLDSDRYQLVMKEISVTIGKETEKITAVFNKERSSLSKESSISSNAGKMPTWALLKPFGLADDSTEEMLRSWWDKESQKQVTKQEDTAKMPKGILENAKNSDGKNNLTNSRNYDLGFNFNERWFPPDMRFLSQESFMNSSGRNNSDASYVHPTTLFEDISSLNR</sequence>
<feature type="compositionally biased region" description="Low complexity" evidence="6">
    <location>
        <begin position="286"/>
        <end position="296"/>
    </location>
</feature>
<dbReference type="InParanoid" id="Q6CLI5"/>
<evidence type="ECO:0000313" key="8">
    <source>
        <dbReference type="EMBL" id="CAG97912.1"/>
    </source>
</evidence>
<reference evidence="8 9" key="1">
    <citation type="journal article" date="2004" name="Nature">
        <title>Genome evolution in yeasts.</title>
        <authorList>
            <consortium name="Genolevures"/>
            <person name="Dujon B."/>
            <person name="Sherman D."/>
            <person name="Fischer G."/>
            <person name="Durrens P."/>
            <person name="Casaregola S."/>
            <person name="Lafontaine I."/>
            <person name="de Montigny J."/>
            <person name="Marck C."/>
            <person name="Neuveglise C."/>
            <person name="Talla E."/>
            <person name="Goffard N."/>
            <person name="Frangeul L."/>
            <person name="Aigle M."/>
            <person name="Anthouard V."/>
            <person name="Babour A."/>
            <person name="Barbe V."/>
            <person name="Barnay S."/>
            <person name="Blanchin S."/>
            <person name="Beckerich J.M."/>
            <person name="Beyne E."/>
            <person name="Bleykasten C."/>
            <person name="Boisrame A."/>
            <person name="Boyer J."/>
            <person name="Cattolico L."/>
            <person name="Confanioleri F."/>
            <person name="de Daruvar A."/>
            <person name="Despons L."/>
            <person name="Fabre E."/>
            <person name="Fairhead C."/>
            <person name="Ferry-Dumazet H."/>
            <person name="Groppi A."/>
            <person name="Hantraye F."/>
            <person name="Hennequin C."/>
            <person name="Jauniaux N."/>
            <person name="Joyet P."/>
            <person name="Kachouri R."/>
            <person name="Kerrest A."/>
            <person name="Koszul R."/>
            <person name="Lemaire M."/>
            <person name="Lesur I."/>
            <person name="Ma L."/>
            <person name="Muller H."/>
            <person name="Nicaud J.M."/>
            <person name="Nikolski M."/>
            <person name="Oztas S."/>
            <person name="Ozier-Kalogeropoulos O."/>
            <person name="Pellenz S."/>
            <person name="Potier S."/>
            <person name="Richard G.F."/>
            <person name="Straub M.L."/>
            <person name="Suleau A."/>
            <person name="Swennene D."/>
            <person name="Tekaia F."/>
            <person name="Wesolowski-Louvel M."/>
            <person name="Westhof E."/>
            <person name="Wirth B."/>
            <person name="Zeniou-Meyer M."/>
            <person name="Zivanovic I."/>
            <person name="Bolotin-Fukuhara M."/>
            <person name="Thierry A."/>
            <person name="Bouchier C."/>
            <person name="Caudron B."/>
            <person name="Scarpelli C."/>
            <person name="Gaillardin C."/>
            <person name="Weissenbach J."/>
            <person name="Wincker P."/>
            <person name="Souciet J.L."/>
        </authorList>
    </citation>
    <scope>NUCLEOTIDE SEQUENCE [LARGE SCALE GENOMIC DNA]</scope>
    <source>
        <strain evidence="9">ATCC 8585 / CBS 2359 / DSM 70799 / NBRC 1267 / NRRL Y-1140 / WM37</strain>
    </source>
</reference>
<evidence type="ECO:0000313" key="9">
    <source>
        <dbReference type="Proteomes" id="UP000000598"/>
    </source>
</evidence>
<dbReference type="STRING" id="284590.Q6CLI5"/>
<name>Q6CLI5_KLULA</name>
<accession>Q6CLI5</accession>
<keyword evidence="4" id="KW-0238">DNA-binding</keyword>
<dbReference type="eggNOG" id="ENOG502QZJZ">
    <property type="taxonomic scope" value="Eukaryota"/>
</dbReference>
<feature type="compositionally biased region" description="Basic and acidic residues" evidence="6">
    <location>
        <begin position="319"/>
        <end position="329"/>
    </location>
</feature>
<dbReference type="EMBL" id="CR382126">
    <property type="protein sequence ID" value="CAG97912.1"/>
    <property type="molecule type" value="Genomic_DNA"/>
</dbReference>
<keyword evidence="9" id="KW-1185">Reference proteome</keyword>
<dbReference type="AlphaFoldDB" id="Q6CLI5"/>
<organism evidence="8 9">
    <name type="scientific">Kluyveromyces lactis (strain ATCC 8585 / CBS 2359 / DSM 70799 / NBRC 1267 / NRRL Y-1140 / WM37)</name>
    <name type="common">Yeast</name>
    <name type="synonym">Candida sphaerica</name>
    <dbReference type="NCBI Taxonomy" id="284590"/>
    <lineage>
        <taxon>Eukaryota</taxon>
        <taxon>Fungi</taxon>
        <taxon>Dikarya</taxon>
        <taxon>Ascomycota</taxon>
        <taxon>Saccharomycotina</taxon>
        <taxon>Saccharomycetes</taxon>
        <taxon>Saccharomycetales</taxon>
        <taxon>Saccharomycetaceae</taxon>
        <taxon>Kluyveromyces</taxon>
    </lineage>
</organism>
<dbReference type="SMART" id="SM00066">
    <property type="entry name" value="GAL4"/>
    <property type="match status" value="1"/>
</dbReference>
<dbReference type="GO" id="GO:0003677">
    <property type="term" value="F:DNA binding"/>
    <property type="evidence" value="ECO:0007669"/>
    <property type="project" value="UniProtKB-KW"/>
</dbReference>
<protein>
    <submittedName>
        <fullName evidence="8">KLLA0F02750p</fullName>
    </submittedName>
</protein>
<feature type="compositionally biased region" description="Basic and acidic residues" evidence="6">
    <location>
        <begin position="1064"/>
        <end position="1073"/>
    </location>
</feature>
<evidence type="ECO:0000256" key="5">
    <source>
        <dbReference type="ARBA" id="ARBA00023242"/>
    </source>
</evidence>
<dbReference type="Pfam" id="PF04082">
    <property type="entry name" value="Fungal_trans"/>
    <property type="match status" value="1"/>
</dbReference>
<dbReference type="GO" id="GO:0005634">
    <property type="term" value="C:nucleus"/>
    <property type="evidence" value="ECO:0007669"/>
    <property type="project" value="UniProtKB-SubCell"/>
</dbReference>
<dbReference type="InterPro" id="IPR001138">
    <property type="entry name" value="Zn2Cys6_DnaBD"/>
</dbReference>
<dbReference type="CDD" id="cd00067">
    <property type="entry name" value="GAL4"/>
    <property type="match status" value="1"/>
</dbReference>
<evidence type="ECO:0000256" key="1">
    <source>
        <dbReference type="ARBA" id="ARBA00004123"/>
    </source>
</evidence>
<feature type="region of interest" description="Disordered" evidence="6">
    <location>
        <begin position="286"/>
        <end position="363"/>
    </location>
</feature>
<feature type="compositionally biased region" description="Low complexity" evidence="6">
    <location>
        <begin position="303"/>
        <end position="317"/>
    </location>
</feature>
<feature type="region of interest" description="Disordered" evidence="6">
    <location>
        <begin position="76"/>
        <end position="161"/>
    </location>
</feature>
<dbReference type="SUPFAM" id="SSF57701">
    <property type="entry name" value="Zn2/Cys6 DNA-binding domain"/>
    <property type="match status" value="1"/>
</dbReference>
<dbReference type="PANTHER" id="PTHR46910">
    <property type="entry name" value="TRANSCRIPTION FACTOR PDR1"/>
    <property type="match status" value="1"/>
</dbReference>
<feature type="compositionally biased region" description="Low complexity" evidence="6">
    <location>
        <begin position="330"/>
        <end position="346"/>
    </location>
</feature>
<feature type="region of interest" description="Disordered" evidence="6">
    <location>
        <begin position="1064"/>
        <end position="1091"/>
    </location>
</feature>
<dbReference type="Pfam" id="PF00172">
    <property type="entry name" value="Zn_clus"/>
    <property type="match status" value="1"/>
</dbReference>
<gene>
    <name evidence="8" type="ORF">KLLA0_F02750g</name>
</gene>
<dbReference type="PANTHER" id="PTHR46910:SF3">
    <property type="entry name" value="HALOTOLERANCE PROTEIN 9-RELATED"/>
    <property type="match status" value="1"/>
</dbReference>
<dbReference type="KEGG" id="kla:KLLA0_F02750g"/>
<keyword evidence="2" id="KW-0479">Metal-binding</keyword>
<evidence type="ECO:0000256" key="4">
    <source>
        <dbReference type="ARBA" id="ARBA00023125"/>
    </source>
</evidence>
<feature type="domain" description="Zn(2)-C6 fungal-type" evidence="7">
    <location>
        <begin position="33"/>
        <end position="66"/>
    </location>
</feature>
<dbReference type="HOGENOM" id="CLU_276814_0_0_1"/>
<dbReference type="SMART" id="SM00906">
    <property type="entry name" value="Fungal_trans"/>
    <property type="match status" value="1"/>
</dbReference>
<proteinExistence type="predicted"/>
<evidence type="ECO:0000259" key="7">
    <source>
        <dbReference type="PROSITE" id="PS50048"/>
    </source>
</evidence>
<feature type="compositionally biased region" description="Low complexity" evidence="6">
    <location>
        <begin position="101"/>
        <end position="121"/>
    </location>
</feature>
<feature type="compositionally biased region" description="Low complexity" evidence="6">
    <location>
        <begin position="139"/>
        <end position="157"/>
    </location>
</feature>
<dbReference type="RefSeq" id="XP_455204.1">
    <property type="nucleotide sequence ID" value="XM_455204.1"/>
</dbReference>
<dbReference type="PROSITE" id="PS50048">
    <property type="entry name" value="ZN2_CY6_FUNGAL_2"/>
    <property type="match status" value="1"/>
</dbReference>
<dbReference type="FunCoup" id="Q6CLI5">
    <property type="interactions" value="484"/>
</dbReference>
<evidence type="ECO:0000256" key="2">
    <source>
        <dbReference type="ARBA" id="ARBA00022723"/>
    </source>
</evidence>
<dbReference type="OMA" id="QIYINTE"/>
<dbReference type="PaxDb" id="284590-Q6CLI5"/>
<dbReference type="GO" id="GO:0006351">
    <property type="term" value="P:DNA-templated transcription"/>
    <property type="evidence" value="ECO:0007669"/>
    <property type="project" value="InterPro"/>
</dbReference>
<evidence type="ECO:0000256" key="6">
    <source>
        <dbReference type="SAM" id="MobiDB-lite"/>
    </source>
</evidence>
<dbReference type="InterPro" id="IPR036864">
    <property type="entry name" value="Zn2-C6_fun-type_DNA-bd_sf"/>
</dbReference>
<dbReference type="GeneID" id="2896011"/>
<keyword evidence="3" id="KW-0862">Zinc</keyword>
<dbReference type="CDD" id="cd12148">
    <property type="entry name" value="fungal_TF_MHR"/>
    <property type="match status" value="1"/>
</dbReference>
<feature type="compositionally biased region" description="Polar residues" evidence="6">
    <location>
        <begin position="1082"/>
        <end position="1091"/>
    </location>
</feature>
<evidence type="ECO:0000256" key="3">
    <source>
        <dbReference type="ARBA" id="ARBA00022833"/>
    </source>
</evidence>
<dbReference type="InterPro" id="IPR007219">
    <property type="entry name" value="XnlR_reg_dom"/>
</dbReference>
<feature type="compositionally biased region" description="Polar residues" evidence="6">
    <location>
        <begin position="122"/>
        <end position="135"/>
    </location>
</feature>